<proteinExistence type="predicted"/>
<dbReference type="RefSeq" id="WP_345124297.1">
    <property type="nucleotide sequence ID" value="NZ_BAABAT010000004.1"/>
</dbReference>
<dbReference type="InterPro" id="IPR050107">
    <property type="entry name" value="ABC_carbohydrate_import_ATPase"/>
</dbReference>
<keyword evidence="7" id="KW-1185">Reference proteome</keyword>
<protein>
    <submittedName>
        <fullName evidence="6">ABC transporter ATP-binding protein</fullName>
    </submittedName>
</protein>
<sequence length="510" mass="54433">MTADPPAVELKGITKRFPGVVANSDVNLTVRKGTIHAIVGENGAGKSTLMKILYGMQPPDEGEIVIDGRPVRFSSPQGAIEVGIGMVHQHFMLADNFTVTENVVLGAEKLHGIGAGAKAKIQEISQRYGLGVRPDELVENLGVGDRQRVEILKVLYRGARILILDEPTAVLVPQEVDELFGNLRELIREGLTVLFISHKLDEVRGVADDITVIRRGTTVASVKPSDVTARQLATLMVGSELPSPEARESTVTDEPALVVSGLTVLGAEGRPVVDNATFTIHRGEVVGIAGVEGNGQAELAEAILGVRPATGTILLGGEDVSAWSTRRRREAGIGYVPEDRHRQGLLLDAPLWENRILGHQTERPNARGFLIDVGGARRDTQRIVEQYDVRTPSIDVAAVALSGGNQQKLIVGREMSHEPKVLIAAHPTRGVDVGAQAAIWDHIRNARIAGMGVLLISADLDELIGLSDSLKVIYGGRLVAEADPATVTPEQLGVAMTGASIDDSTEEATE</sequence>
<organism evidence="6 7">
    <name type="scientific">Dactylosporangium darangshiense</name>
    <dbReference type="NCBI Taxonomy" id="579108"/>
    <lineage>
        <taxon>Bacteria</taxon>
        <taxon>Bacillati</taxon>
        <taxon>Actinomycetota</taxon>
        <taxon>Actinomycetes</taxon>
        <taxon>Micromonosporales</taxon>
        <taxon>Micromonosporaceae</taxon>
        <taxon>Dactylosporangium</taxon>
    </lineage>
</organism>
<dbReference type="PROSITE" id="PS50893">
    <property type="entry name" value="ABC_TRANSPORTER_2"/>
    <property type="match status" value="2"/>
</dbReference>
<evidence type="ECO:0000256" key="4">
    <source>
        <dbReference type="ARBA" id="ARBA00022840"/>
    </source>
</evidence>
<evidence type="ECO:0000256" key="3">
    <source>
        <dbReference type="ARBA" id="ARBA00022741"/>
    </source>
</evidence>
<name>A0ABP8D4R3_9ACTN</name>
<dbReference type="SMART" id="SM00382">
    <property type="entry name" value="AAA"/>
    <property type="match status" value="1"/>
</dbReference>
<dbReference type="InterPro" id="IPR017871">
    <property type="entry name" value="ABC_transporter-like_CS"/>
</dbReference>
<dbReference type="Pfam" id="PF00005">
    <property type="entry name" value="ABC_tran"/>
    <property type="match status" value="2"/>
</dbReference>
<gene>
    <name evidence="6" type="ORF">GCM10022255_023300</name>
</gene>
<evidence type="ECO:0000313" key="6">
    <source>
        <dbReference type="EMBL" id="GAA4247438.1"/>
    </source>
</evidence>
<dbReference type="CDD" id="cd03215">
    <property type="entry name" value="ABC_Carb_Monos_II"/>
    <property type="match status" value="1"/>
</dbReference>
<comment type="caution">
    <text evidence="6">The sequence shown here is derived from an EMBL/GenBank/DDBJ whole genome shotgun (WGS) entry which is preliminary data.</text>
</comment>
<feature type="domain" description="ABC transporter" evidence="5">
    <location>
        <begin position="8"/>
        <end position="240"/>
    </location>
</feature>
<dbReference type="InterPro" id="IPR027417">
    <property type="entry name" value="P-loop_NTPase"/>
</dbReference>
<feature type="domain" description="ABC transporter" evidence="5">
    <location>
        <begin position="257"/>
        <end position="500"/>
    </location>
</feature>
<dbReference type="CDD" id="cd03216">
    <property type="entry name" value="ABC_Carb_Monos_I"/>
    <property type="match status" value="1"/>
</dbReference>
<dbReference type="Gene3D" id="3.40.50.300">
    <property type="entry name" value="P-loop containing nucleotide triphosphate hydrolases"/>
    <property type="match status" value="2"/>
</dbReference>
<evidence type="ECO:0000256" key="1">
    <source>
        <dbReference type="ARBA" id="ARBA00022448"/>
    </source>
</evidence>
<dbReference type="InterPro" id="IPR003593">
    <property type="entry name" value="AAA+_ATPase"/>
</dbReference>
<dbReference type="SUPFAM" id="SSF52540">
    <property type="entry name" value="P-loop containing nucleoside triphosphate hydrolases"/>
    <property type="match status" value="2"/>
</dbReference>
<keyword evidence="4 6" id="KW-0067">ATP-binding</keyword>
<dbReference type="PROSITE" id="PS00211">
    <property type="entry name" value="ABC_TRANSPORTER_1"/>
    <property type="match status" value="1"/>
</dbReference>
<evidence type="ECO:0000256" key="2">
    <source>
        <dbReference type="ARBA" id="ARBA00022737"/>
    </source>
</evidence>
<keyword evidence="2" id="KW-0677">Repeat</keyword>
<keyword evidence="1" id="KW-0813">Transport</keyword>
<dbReference type="PANTHER" id="PTHR43790:SF9">
    <property type="entry name" value="GALACTOFURANOSE TRANSPORTER ATP-BINDING PROTEIN YTFR"/>
    <property type="match status" value="1"/>
</dbReference>
<keyword evidence="3" id="KW-0547">Nucleotide-binding</keyword>
<dbReference type="InterPro" id="IPR003439">
    <property type="entry name" value="ABC_transporter-like_ATP-bd"/>
</dbReference>
<dbReference type="Proteomes" id="UP001500620">
    <property type="component" value="Unassembled WGS sequence"/>
</dbReference>
<accession>A0ABP8D4R3</accession>
<dbReference type="EMBL" id="BAABAT010000004">
    <property type="protein sequence ID" value="GAA4247438.1"/>
    <property type="molecule type" value="Genomic_DNA"/>
</dbReference>
<evidence type="ECO:0000259" key="5">
    <source>
        <dbReference type="PROSITE" id="PS50893"/>
    </source>
</evidence>
<evidence type="ECO:0000313" key="7">
    <source>
        <dbReference type="Proteomes" id="UP001500620"/>
    </source>
</evidence>
<reference evidence="7" key="1">
    <citation type="journal article" date="2019" name="Int. J. Syst. Evol. Microbiol.">
        <title>The Global Catalogue of Microorganisms (GCM) 10K type strain sequencing project: providing services to taxonomists for standard genome sequencing and annotation.</title>
        <authorList>
            <consortium name="The Broad Institute Genomics Platform"/>
            <consortium name="The Broad Institute Genome Sequencing Center for Infectious Disease"/>
            <person name="Wu L."/>
            <person name="Ma J."/>
        </authorList>
    </citation>
    <scope>NUCLEOTIDE SEQUENCE [LARGE SCALE GENOMIC DNA]</scope>
    <source>
        <strain evidence="7">JCM 17441</strain>
    </source>
</reference>
<dbReference type="PANTHER" id="PTHR43790">
    <property type="entry name" value="CARBOHYDRATE TRANSPORT ATP-BINDING PROTEIN MG119-RELATED"/>
    <property type="match status" value="1"/>
</dbReference>
<dbReference type="GO" id="GO:0005524">
    <property type="term" value="F:ATP binding"/>
    <property type="evidence" value="ECO:0007669"/>
    <property type="project" value="UniProtKB-KW"/>
</dbReference>